<feature type="compositionally biased region" description="Polar residues" evidence="1">
    <location>
        <begin position="153"/>
        <end position="165"/>
    </location>
</feature>
<reference evidence="2 3" key="1">
    <citation type="submission" date="2023-11" db="EMBL/GenBank/DDBJ databases">
        <title>Halocaridina rubra genome assembly.</title>
        <authorList>
            <person name="Smith C."/>
        </authorList>
    </citation>
    <scope>NUCLEOTIDE SEQUENCE [LARGE SCALE GENOMIC DNA]</scope>
    <source>
        <strain evidence="2">EP-1</strain>
        <tissue evidence="2">Whole</tissue>
    </source>
</reference>
<evidence type="ECO:0008006" key="4">
    <source>
        <dbReference type="Google" id="ProtNLM"/>
    </source>
</evidence>
<feature type="compositionally biased region" description="Basic and acidic residues" evidence="1">
    <location>
        <begin position="7"/>
        <end position="25"/>
    </location>
</feature>
<dbReference type="InterPro" id="IPR007122">
    <property type="entry name" value="Villin/Gelsolin"/>
</dbReference>
<accession>A0AAN8WHP8</accession>
<dbReference type="GO" id="GO:0005737">
    <property type="term" value="C:cytoplasm"/>
    <property type="evidence" value="ECO:0007669"/>
    <property type="project" value="TreeGrafter"/>
</dbReference>
<dbReference type="SMART" id="SM00262">
    <property type="entry name" value="GEL"/>
    <property type="match status" value="1"/>
</dbReference>
<dbReference type="GO" id="GO:0051014">
    <property type="term" value="P:actin filament severing"/>
    <property type="evidence" value="ECO:0007669"/>
    <property type="project" value="TreeGrafter"/>
</dbReference>
<feature type="compositionally biased region" description="Low complexity" evidence="1">
    <location>
        <begin position="134"/>
        <end position="145"/>
    </location>
</feature>
<feature type="compositionally biased region" description="Polar residues" evidence="1">
    <location>
        <begin position="94"/>
        <end position="110"/>
    </location>
</feature>
<dbReference type="GO" id="GO:0005546">
    <property type="term" value="F:phosphatidylinositol-4,5-bisphosphate binding"/>
    <property type="evidence" value="ECO:0007669"/>
    <property type="project" value="TreeGrafter"/>
</dbReference>
<dbReference type="SUPFAM" id="SSF55753">
    <property type="entry name" value="Actin depolymerizing proteins"/>
    <property type="match status" value="2"/>
</dbReference>
<gene>
    <name evidence="2" type="ORF">SK128_009368</name>
</gene>
<feature type="region of interest" description="Disordered" evidence="1">
    <location>
        <begin position="78"/>
        <end position="172"/>
    </location>
</feature>
<protein>
    <recommendedName>
        <fullName evidence="4">Supervillin</fullName>
    </recommendedName>
</protein>
<dbReference type="GO" id="GO:0051016">
    <property type="term" value="P:barbed-end actin filament capping"/>
    <property type="evidence" value="ECO:0007669"/>
    <property type="project" value="TreeGrafter"/>
</dbReference>
<feature type="region of interest" description="Disordered" evidence="1">
    <location>
        <begin position="1"/>
        <end position="25"/>
    </location>
</feature>
<dbReference type="PANTHER" id="PTHR11977:SF45">
    <property type="entry name" value="SUPERVILLIN"/>
    <property type="match status" value="1"/>
</dbReference>
<feature type="non-terminal residue" evidence="2">
    <location>
        <position position="1"/>
    </location>
</feature>
<dbReference type="Gene3D" id="3.40.20.10">
    <property type="entry name" value="Severin"/>
    <property type="match status" value="2"/>
</dbReference>
<organism evidence="2 3">
    <name type="scientific">Halocaridina rubra</name>
    <name type="common">Hawaiian red shrimp</name>
    <dbReference type="NCBI Taxonomy" id="373956"/>
    <lineage>
        <taxon>Eukaryota</taxon>
        <taxon>Metazoa</taxon>
        <taxon>Ecdysozoa</taxon>
        <taxon>Arthropoda</taxon>
        <taxon>Crustacea</taxon>
        <taxon>Multicrustacea</taxon>
        <taxon>Malacostraca</taxon>
        <taxon>Eumalacostraca</taxon>
        <taxon>Eucarida</taxon>
        <taxon>Decapoda</taxon>
        <taxon>Pleocyemata</taxon>
        <taxon>Caridea</taxon>
        <taxon>Atyoidea</taxon>
        <taxon>Atyidae</taxon>
        <taxon>Halocaridina</taxon>
    </lineage>
</organism>
<comment type="caution">
    <text evidence="2">The sequence shown here is derived from an EMBL/GenBank/DDBJ whole genome shotgun (WGS) entry which is preliminary data.</text>
</comment>
<dbReference type="GO" id="GO:0015629">
    <property type="term" value="C:actin cytoskeleton"/>
    <property type="evidence" value="ECO:0007669"/>
    <property type="project" value="TreeGrafter"/>
</dbReference>
<dbReference type="Proteomes" id="UP001381693">
    <property type="component" value="Unassembled WGS sequence"/>
</dbReference>
<evidence type="ECO:0000256" key="1">
    <source>
        <dbReference type="SAM" id="MobiDB-lite"/>
    </source>
</evidence>
<dbReference type="GO" id="GO:0008154">
    <property type="term" value="P:actin polymerization or depolymerization"/>
    <property type="evidence" value="ECO:0007669"/>
    <property type="project" value="TreeGrafter"/>
</dbReference>
<dbReference type="AlphaFoldDB" id="A0AAN8WHP8"/>
<dbReference type="InterPro" id="IPR029006">
    <property type="entry name" value="ADF-H/Gelsolin-like_dom_sf"/>
</dbReference>
<name>A0AAN8WHP8_HALRR</name>
<sequence length="524" mass="57838">LAALQKNGEDGWRERVKKEGKDVNSDVKLRPKVGVGNRERPVSLMDRMSALETSSQQWRGRVAQSDATKFTVAHKIASQSASNVPSLLSGGGNSTPHATLTPDLSNTPTGSPLVERKKRSPCQKVFKSKTGGNLPSLLSESSPISSRKDFRRSYSSPSEPDNNSAVPEGTSVAVPQSADETFDAFFTQAAADSAQDETLTLDDEDLDHISVAASQLVVKRRSVRVNRRQRTSRNPLRALAAREDLKTEYTEIKMGVGERELRRIKVEELSKNSVMAVEALAGLASKENFSAVSLKKIENTPIVREMAPYTSLMLLHIKGRRHAQTRLVQPLRSSLNEGDDFILITPTDVFHYKGEFANVIERAKAAEIAQYILHQKDMGITTARNITEVHENSPVERKKKFWPLLGGSESSTAGPSGMVDEDEHVEASLVAANKIYEVHGDSLIPIAEAWGQMPKFEILDSYKVLVFDFGSELYVWAGKRACGDERKVGLALGRELWEETYDYSDCDINPVMPMTPLSQAKLKG</sequence>
<dbReference type="EMBL" id="JAXCGZ010023421">
    <property type="protein sequence ID" value="KAK7012573.1"/>
    <property type="molecule type" value="Genomic_DNA"/>
</dbReference>
<evidence type="ECO:0000313" key="3">
    <source>
        <dbReference type="Proteomes" id="UP001381693"/>
    </source>
</evidence>
<dbReference type="GO" id="GO:0051015">
    <property type="term" value="F:actin filament binding"/>
    <property type="evidence" value="ECO:0007669"/>
    <property type="project" value="InterPro"/>
</dbReference>
<dbReference type="PANTHER" id="PTHR11977">
    <property type="entry name" value="VILLIN"/>
    <property type="match status" value="1"/>
</dbReference>
<evidence type="ECO:0000313" key="2">
    <source>
        <dbReference type="EMBL" id="KAK7012573.1"/>
    </source>
</evidence>
<keyword evidence="3" id="KW-1185">Reference proteome</keyword>
<proteinExistence type="predicted"/>